<evidence type="ECO:0000256" key="10">
    <source>
        <dbReference type="ARBA" id="ARBA00022741"/>
    </source>
</evidence>
<keyword evidence="13" id="KW-0289">Folate biosynthesis</keyword>
<name>A0ABR9BJ33_9GAMM</name>
<proteinExistence type="inferred from homology"/>
<keyword evidence="9" id="KW-0479">Metal-binding</keyword>
<evidence type="ECO:0000256" key="11">
    <source>
        <dbReference type="ARBA" id="ARBA00022840"/>
    </source>
</evidence>
<dbReference type="InterPro" id="IPR036615">
    <property type="entry name" value="Mur_ligase_C_dom_sf"/>
</dbReference>
<evidence type="ECO:0000256" key="15">
    <source>
        <dbReference type="ARBA" id="ARBA00030592"/>
    </source>
</evidence>
<comment type="function">
    <text evidence="1">Functions in two distinct reactions of the de novo folate biosynthetic pathway. Catalyzes the addition of a glutamate residue to dihydropteroate (7,8-dihydropteroate or H2Pte) to form dihydrofolate (7,8-dihydrofolate monoglutamate or H2Pte-Glu). Also catalyzes successive additions of L-glutamate to tetrahydrofolate or 10-formyltetrahydrofolate or 5,10-methylenetetrahydrofolate, leading to folylpolyglutamate derivatives.</text>
</comment>
<keyword evidence="8 21" id="KW-0436">Ligase</keyword>
<dbReference type="Pfam" id="PF02875">
    <property type="entry name" value="Mur_ligase_C"/>
    <property type="match status" value="1"/>
</dbReference>
<dbReference type="GO" id="GO:0004326">
    <property type="term" value="F:tetrahydrofolylpolyglutamate synthase activity"/>
    <property type="evidence" value="ECO:0007669"/>
    <property type="project" value="UniProtKB-EC"/>
</dbReference>
<dbReference type="PIRSF" id="PIRSF001563">
    <property type="entry name" value="Folylpolyglu_synth"/>
    <property type="match status" value="1"/>
</dbReference>
<keyword evidence="10 21" id="KW-0547">Nucleotide-binding</keyword>
<evidence type="ECO:0000256" key="19">
    <source>
        <dbReference type="ARBA" id="ARBA00049035"/>
    </source>
</evidence>
<sequence>MSDSSATPQSVPSATSPLNDWLLYLENLHTSAIELGLDRVQAVGERAGLRKPAPTVITVAGTNGKGSTCAILEAILQQAGYSVGVYSSPHLVRYNERVRINGQELDDSEHSQAFAAVESYRQDTSLSLFEFGTLAALNLFKTHQVDVVVLEVGLGGRLDATNIVDHDVSVITSLAIDHVDWLGNDIEVIGYEKAGIFRAGKPAVCGQPNPPASVAAHADSIGAELYQVGYQYTYEQAGETWNWKCGAFDMEQLPLPALPLPNAATALMALGVAELEISDQHIVSGLAKVRLAGRMETVADNPLILLDVAHNPHSANYLARQLKALKNVRPVGKIHGVVGMLRDKDIPSTLIEMKAVVDAWYPASLKGPRAASAQEIAEHLTFEGDLYTAPELAYQAALMLAQPEDVVIVFGSFYTVGEVSSYIKTQE</sequence>
<evidence type="ECO:0000256" key="18">
    <source>
        <dbReference type="ARBA" id="ARBA00047808"/>
    </source>
</evidence>
<comment type="caution">
    <text evidence="24">The sequence shown here is derived from an EMBL/GenBank/DDBJ whole genome shotgun (WGS) entry which is preliminary data.</text>
</comment>
<dbReference type="GO" id="GO:0008841">
    <property type="term" value="F:dihydrofolate synthase activity"/>
    <property type="evidence" value="ECO:0007669"/>
    <property type="project" value="UniProtKB-EC"/>
</dbReference>
<dbReference type="Gene3D" id="3.40.1190.10">
    <property type="entry name" value="Mur-like, catalytic domain"/>
    <property type="match status" value="1"/>
</dbReference>
<dbReference type="RefSeq" id="WP_192015094.1">
    <property type="nucleotide sequence ID" value="NZ_JACYTP010000003.1"/>
</dbReference>
<dbReference type="Pfam" id="PF08245">
    <property type="entry name" value="Mur_ligase_M"/>
    <property type="match status" value="1"/>
</dbReference>
<evidence type="ECO:0000256" key="2">
    <source>
        <dbReference type="ARBA" id="ARBA00004799"/>
    </source>
</evidence>
<feature type="domain" description="Mur ligase C-terminal" evidence="22">
    <location>
        <begin position="293"/>
        <end position="413"/>
    </location>
</feature>
<comment type="pathway">
    <text evidence="2">Cofactor biosynthesis; tetrahydrofolate biosynthesis; 7,8-dihydrofolate from 2-amino-4-hydroxy-6-hydroxymethyl-7,8-dihydropteridine diphosphate and 4-aminobenzoate: step 2/2.</text>
</comment>
<dbReference type="InterPro" id="IPR001645">
    <property type="entry name" value="Folylpolyglutamate_synth"/>
</dbReference>
<dbReference type="Gene3D" id="3.90.190.20">
    <property type="entry name" value="Mur ligase, C-terminal domain"/>
    <property type="match status" value="1"/>
</dbReference>
<organism evidence="24 25">
    <name type="scientific">Photobacterium arenosum</name>
    <dbReference type="NCBI Taxonomy" id="2774143"/>
    <lineage>
        <taxon>Bacteria</taxon>
        <taxon>Pseudomonadati</taxon>
        <taxon>Pseudomonadota</taxon>
        <taxon>Gammaproteobacteria</taxon>
        <taxon>Vibrionales</taxon>
        <taxon>Vibrionaceae</taxon>
        <taxon>Photobacterium</taxon>
    </lineage>
</organism>
<evidence type="ECO:0000256" key="9">
    <source>
        <dbReference type="ARBA" id="ARBA00022723"/>
    </source>
</evidence>
<dbReference type="PANTHER" id="PTHR11136:SF0">
    <property type="entry name" value="DIHYDROFOLATE SYNTHETASE-RELATED"/>
    <property type="match status" value="1"/>
</dbReference>
<dbReference type="NCBIfam" id="NF008101">
    <property type="entry name" value="PRK10846.1"/>
    <property type="match status" value="1"/>
</dbReference>
<dbReference type="InterPro" id="IPR018109">
    <property type="entry name" value="Folylpolyglutamate_synth_CS"/>
</dbReference>
<evidence type="ECO:0000256" key="13">
    <source>
        <dbReference type="ARBA" id="ARBA00022909"/>
    </source>
</evidence>
<dbReference type="EC" id="6.3.2.17" evidence="6"/>
<evidence type="ECO:0000256" key="20">
    <source>
        <dbReference type="ARBA" id="ARBA00049161"/>
    </source>
</evidence>
<comment type="catalytic activity">
    <reaction evidence="20">
        <text>7,8-dihydropteroate + L-glutamate + ATP = 7,8-dihydrofolate + ADP + phosphate + H(+)</text>
        <dbReference type="Rhea" id="RHEA:23584"/>
        <dbReference type="ChEBI" id="CHEBI:15378"/>
        <dbReference type="ChEBI" id="CHEBI:17839"/>
        <dbReference type="ChEBI" id="CHEBI:29985"/>
        <dbReference type="ChEBI" id="CHEBI:30616"/>
        <dbReference type="ChEBI" id="CHEBI:43474"/>
        <dbReference type="ChEBI" id="CHEBI:57451"/>
        <dbReference type="ChEBI" id="CHEBI:456216"/>
        <dbReference type="EC" id="6.3.2.12"/>
    </reaction>
</comment>
<evidence type="ECO:0000313" key="24">
    <source>
        <dbReference type="EMBL" id="MBD8512258.1"/>
    </source>
</evidence>
<evidence type="ECO:0000256" key="12">
    <source>
        <dbReference type="ARBA" id="ARBA00022842"/>
    </source>
</evidence>
<evidence type="ECO:0000256" key="7">
    <source>
        <dbReference type="ARBA" id="ARBA00019357"/>
    </source>
</evidence>
<evidence type="ECO:0000256" key="8">
    <source>
        <dbReference type="ARBA" id="ARBA00022598"/>
    </source>
</evidence>
<accession>A0ABR9BJ33</accession>
<evidence type="ECO:0000256" key="6">
    <source>
        <dbReference type="ARBA" id="ARBA00013025"/>
    </source>
</evidence>
<evidence type="ECO:0000256" key="1">
    <source>
        <dbReference type="ARBA" id="ARBA00002714"/>
    </source>
</evidence>
<evidence type="ECO:0000256" key="17">
    <source>
        <dbReference type="ARBA" id="ARBA00047493"/>
    </source>
</evidence>
<comment type="pathway">
    <text evidence="3">Cofactor biosynthesis; tetrahydrofolylpolyglutamate biosynthesis.</text>
</comment>
<evidence type="ECO:0000256" key="21">
    <source>
        <dbReference type="PIRNR" id="PIRNR001563"/>
    </source>
</evidence>
<dbReference type="EMBL" id="JACYTP010000003">
    <property type="protein sequence ID" value="MBD8512258.1"/>
    <property type="molecule type" value="Genomic_DNA"/>
</dbReference>
<dbReference type="PANTHER" id="PTHR11136">
    <property type="entry name" value="FOLYLPOLYGLUTAMATE SYNTHASE-RELATED"/>
    <property type="match status" value="1"/>
</dbReference>
<keyword evidence="11 21" id="KW-0067">ATP-binding</keyword>
<comment type="catalytic activity">
    <reaction evidence="19">
        <text>(6R)-5,10-methylenetetrahydrofolyl-(gamma-L-Glu)(n) + L-glutamate + ATP = (6R)-5,10-methylenetetrahydrofolyl-(gamma-L-Glu)(n+1) + ADP + phosphate + H(+)</text>
        <dbReference type="Rhea" id="RHEA:51912"/>
        <dbReference type="Rhea" id="RHEA-COMP:13257"/>
        <dbReference type="Rhea" id="RHEA-COMP:13258"/>
        <dbReference type="ChEBI" id="CHEBI:15378"/>
        <dbReference type="ChEBI" id="CHEBI:29985"/>
        <dbReference type="ChEBI" id="CHEBI:30616"/>
        <dbReference type="ChEBI" id="CHEBI:43474"/>
        <dbReference type="ChEBI" id="CHEBI:136572"/>
        <dbReference type="ChEBI" id="CHEBI:456216"/>
        <dbReference type="EC" id="6.3.2.17"/>
    </reaction>
</comment>
<dbReference type="InterPro" id="IPR004101">
    <property type="entry name" value="Mur_ligase_C"/>
</dbReference>
<dbReference type="SUPFAM" id="SSF53623">
    <property type="entry name" value="MurD-like peptide ligases, catalytic domain"/>
    <property type="match status" value="1"/>
</dbReference>
<evidence type="ECO:0000259" key="23">
    <source>
        <dbReference type="Pfam" id="PF08245"/>
    </source>
</evidence>
<dbReference type="InterPro" id="IPR013221">
    <property type="entry name" value="Mur_ligase_cen"/>
</dbReference>
<keyword evidence="12" id="KW-0460">Magnesium</keyword>
<evidence type="ECO:0000256" key="14">
    <source>
        <dbReference type="ARBA" id="ARBA00030048"/>
    </source>
</evidence>
<comment type="catalytic activity">
    <reaction evidence="18">
        <text>10-formyltetrahydrofolyl-(gamma-L-Glu)(n) + L-glutamate + ATP = 10-formyltetrahydrofolyl-(gamma-L-Glu)(n+1) + ADP + phosphate + H(+)</text>
        <dbReference type="Rhea" id="RHEA:51904"/>
        <dbReference type="Rhea" id="RHEA-COMP:13088"/>
        <dbReference type="Rhea" id="RHEA-COMP:14300"/>
        <dbReference type="ChEBI" id="CHEBI:15378"/>
        <dbReference type="ChEBI" id="CHEBI:29985"/>
        <dbReference type="ChEBI" id="CHEBI:30616"/>
        <dbReference type="ChEBI" id="CHEBI:43474"/>
        <dbReference type="ChEBI" id="CHEBI:134413"/>
        <dbReference type="ChEBI" id="CHEBI:456216"/>
        <dbReference type="EC" id="6.3.2.17"/>
    </reaction>
</comment>
<evidence type="ECO:0000313" key="25">
    <source>
        <dbReference type="Proteomes" id="UP000649768"/>
    </source>
</evidence>
<evidence type="ECO:0000256" key="5">
    <source>
        <dbReference type="ARBA" id="ARBA00013023"/>
    </source>
</evidence>
<dbReference type="Proteomes" id="UP000649768">
    <property type="component" value="Unassembled WGS sequence"/>
</dbReference>
<comment type="catalytic activity">
    <reaction evidence="17">
        <text>(6S)-5,6,7,8-tetrahydrofolyl-(gamma-L-Glu)(n) + L-glutamate + ATP = (6S)-5,6,7,8-tetrahydrofolyl-(gamma-L-Glu)(n+1) + ADP + phosphate + H(+)</text>
        <dbReference type="Rhea" id="RHEA:10580"/>
        <dbReference type="Rhea" id="RHEA-COMP:14738"/>
        <dbReference type="Rhea" id="RHEA-COMP:14740"/>
        <dbReference type="ChEBI" id="CHEBI:15378"/>
        <dbReference type="ChEBI" id="CHEBI:29985"/>
        <dbReference type="ChEBI" id="CHEBI:30616"/>
        <dbReference type="ChEBI" id="CHEBI:43474"/>
        <dbReference type="ChEBI" id="CHEBI:141005"/>
        <dbReference type="ChEBI" id="CHEBI:456216"/>
        <dbReference type="EC" id="6.3.2.17"/>
    </reaction>
</comment>
<dbReference type="InterPro" id="IPR036565">
    <property type="entry name" value="Mur-like_cat_sf"/>
</dbReference>
<dbReference type="EC" id="6.3.2.12" evidence="5"/>
<keyword evidence="25" id="KW-1185">Reference proteome</keyword>
<reference evidence="24 25" key="1">
    <citation type="submission" date="2020-09" db="EMBL/GenBank/DDBJ databases">
        <title>Photobacterium sp. CAU 1568 isolated from sand of Sido Beach.</title>
        <authorList>
            <person name="Kim W."/>
        </authorList>
    </citation>
    <scope>NUCLEOTIDE SEQUENCE [LARGE SCALE GENOMIC DNA]</scope>
    <source>
        <strain evidence="24 25">CAU 1568</strain>
    </source>
</reference>
<comment type="similarity">
    <text evidence="4 21">Belongs to the folylpolyglutamate synthase family.</text>
</comment>
<dbReference type="SUPFAM" id="SSF53244">
    <property type="entry name" value="MurD-like peptide ligases, peptide-binding domain"/>
    <property type="match status" value="1"/>
</dbReference>
<evidence type="ECO:0000256" key="16">
    <source>
        <dbReference type="ARBA" id="ARBA00032510"/>
    </source>
</evidence>
<evidence type="ECO:0000256" key="3">
    <source>
        <dbReference type="ARBA" id="ARBA00005150"/>
    </source>
</evidence>
<dbReference type="NCBIfam" id="TIGR01499">
    <property type="entry name" value="folC"/>
    <property type="match status" value="1"/>
</dbReference>
<gene>
    <name evidence="24" type="primary">folC</name>
    <name evidence="24" type="ORF">IFO68_06095</name>
</gene>
<protein>
    <recommendedName>
        <fullName evidence="7">Dihydrofolate synthase/folylpolyglutamate synthase</fullName>
        <ecNumber evidence="5">6.3.2.12</ecNumber>
        <ecNumber evidence="6">6.3.2.17</ecNumber>
    </recommendedName>
    <alternativeName>
        <fullName evidence="16">Folylpoly-gamma-glutamate synthetase-dihydrofolate synthetase</fullName>
    </alternativeName>
    <alternativeName>
        <fullName evidence="14">Folylpolyglutamate synthetase</fullName>
    </alternativeName>
    <alternativeName>
        <fullName evidence="15">Tetrahydrofolylpolyglutamate synthase</fullName>
    </alternativeName>
</protein>
<evidence type="ECO:0000259" key="22">
    <source>
        <dbReference type="Pfam" id="PF02875"/>
    </source>
</evidence>
<evidence type="ECO:0000256" key="4">
    <source>
        <dbReference type="ARBA" id="ARBA00008276"/>
    </source>
</evidence>
<dbReference type="PROSITE" id="PS01012">
    <property type="entry name" value="FOLYLPOLYGLU_SYNT_2"/>
    <property type="match status" value="1"/>
</dbReference>
<feature type="domain" description="Mur ligase central" evidence="23">
    <location>
        <begin position="59"/>
        <end position="199"/>
    </location>
</feature>